<dbReference type="AlphaFoldDB" id="A0A838BGH5"/>
<dbReference type="RefSeq" id="WP_181061538.1">
    <property type="nucleotide sequence ID" value="NZ_JACDTY010000025.1"/>
</dbReference>
<feature type="compositionally biased region" description="Basic and acidic residues" evidence="1">
    <location>
        <begin position="1"/>
        <end position="18"/>
    </location>
</feature>
<protein>
    <submittedName>
        <fullName evidence="2">DNA-binding protein</fullName>
    </submittedName>
</protein>
<evidence type="ECO:0000313" key="2">
    <source>
        <dbReference type="EMBL" id="MBA1144600.1"/>
    </source>
</evidence>
<feature type="region of interest" description="Disordered" evidence="1">
    <location>
        <begin position="1"/>
        <end position="26"/>
    </location>
</feature>
<dbReference type="EMBL" id="JACDTY010000025">
    <property type="protein sequence ID" value="MBA1144600.1"/>
    <property type="molecule type" value="Genomic_DNA"/>
</dbReference>
<organism evidence="2 3">
    <name type="scientific">Mesorhizobium neociceri</name>
    <dbReference type="NCBI Taxonomy" id="1307853"/>
    <lineage>
        <taxon>Bacteria</taxon>
        <taxon>Pseudomonadati</taxon>
        <taxon>Pseudomonadota</taxon>
        <taxon>Alphaproteobacteria</taxon>
        <taxon>Hyphomicrobiales</taxon>
        <taxon>Phyllobacteriaceae</taxon>
        <taxon>Mesorhizobium</taxon>
    </lineage>
</organism>
<accession>A0A838BGH5</accession>
<feature type="compositionally biased region" description="Polar residues" evidence="1">
    <location>
        <begin position="112"/>
        <end position="125"/>
    </location>
</feature>
<evidence type="ECO:0000256" key="1">
    <source>
        <dbReference type="SAM" id="MobiDB-lite"/>
    </source>
</evidence>
<dbReference type="InterPro" id="IPR045468">
    <property type="entry name" value="DUF6496"/>
</dbReference>
<feature type="compositionally biased region" description="Basic and acidic residues" evidence="1">
    <location>
        <begin position="130"/>
        <end position="144"/>
    </location>
</feature>
<keyword evidence="2" id="KW-0238">DNA-binding</keyword>
<reference evidence="2 3" key="1">
    <citation type="submission" date="2020-07" db="EMBL/GenBank/DDBJ databases">
        <title>Definition of the novel symbiovar canariense within Mesorhizobium novociceri, a new species of genus Mesorhizobium nodulating Cicer canariense in the Caldera de Taburiente National Park (La Palma, Canary Islands).</title>
        <authorList>
            <person name="Leon-Barrios M."/>
            <person name="Perez-Yepez J."/>
            <person name="Flores-Felix J.D."/>
            <person name="Ramirez-Baena M.H."/>
            <person name="Pulido-Suarez L."/>
            <person name="Igual J.M."/>
            <person name="Velazquez E."/>
            <person name="Peix A."/>
        </authorList>
    </citation>
    <scope>NUCLEOTIDE SEQUENCE [LARGE SCALE GENOMIC DNA]</scope>
    <source>
        <strain evidence="2 3">CCANP35</strain>
    </source>
</reference>
<feature type="compositionally biased region" description="Low complexity" evidence="1">
    <location>
        <begin position="145"/>
        <end position="163"/>
    </location>
</feature>
<proteinExistence type="predicted"/>
<dbReference type="GO" id="GO:0003677">
    <property type="term" value="F:DNA binding"/>
    <property type="evidence" value="ECO:0007669"/>
    <property type="project" value="UniProtKB-KW"/>
</dbReference>
<sequence length="182" mass="19771">MPDRKTIEKARRDKREGKSPSTQAGEFIHEEIDKVRRGEHGARSTKQAIAIGLSEARRAGVDLPPPKKGKVKESTRKSAEYAYEVGQGQRTPKHRPKVSRAVSEVLKREPKNTASHEALSRQTKAAASHRTTEERSAAAEKAAETKGASGRSAAARKAAQTKGARGRKQAAEKAAKTRAHHA</sequence>
<evidence type="ECO:0000313" key="3">
    <source>
        <dbReference type="Proteomes" id="UP000558284"/>
    </source>
</evidence>
<feature type="region of interest" description="Disordered" evidence="1">
    <location>
        <begin position="54"/>
        <end position="182"/>
    </location>
</feature>
<gene>
    <name evidence="2" type="ORF">H0241_30830</name>
</gene>
<dbReference type="Pfam" id="PF20106">
    <property type="entry name" value="DUF6496"/>
    <property type="match status" value="1"/>
</dbReference>
<comment type="caution">
    <text evidence="2">The sequence shown here is derived from an EMBL/GenBank/DDBJ whole genome shotgun (WGS) entry which is preliminary data.</text>
</comment>
<name>A0A838BGH5_9HYPH</name>
<dbReference type="Proteomes" id="UP000558284">
    <property type="component" value="Unassembled WGS sequence"/>
</dbReference>
<keyword evidence="3" id="KW-1185">Reference proteome</keyword>